<reference evidence="8 9" key="1">
    <citation type="submission" date="2020-04" db="EMBL/GenBank/DDBJ databases">
        <authorList>
            <person name="Wallbank WR R."/>
            <person name="Pardo Diaz C."/>
            <person name="Kozak K."/>
            <person name="Martin S."/>
            <person name="Jiggins C."/>
            <person name="Moest M."/>
            <person name="Warren A I."/>
            <person name="Byers J.R.P. K."/>
            <person name="Montejo-Kovacevich G."/>
            <person name="Yen C E."/>
        </authorList>
    </citation>
    <scope>NUCLEOTIDE SEQUENCE [LARGE SCALE GENOMIC DNA]</scope>
</reference>
<feature type="domain" description="HTH CENPB-type" evidence="7">
    <location>
        <begin position="67"/>
        <end position="138"/>
    </location>
</feature>
<sequence>MASKRKRVVLSLADKLKIIEQLDKGVTGKKLSEIYGVGQATISDIKNSKSTLLNFVSVLENEDGSSSRKTMKTATNKNLEDAVFKWFLQQRSMGNPISGPILCEKAKILAEKLGYSSFKASNGWLRNFKFRHGVRELDLAGEKLSADSAAAENFIEKFKTASESYDPEFVYNADETGLVWKALPKTTLASKRESSAPGHKVSKERVTVLNCANSTGNHKLPLLLIGKSRNPRAFKNVKKLPLFYKSQPKAWMTAALFTEWYDEVFIPEVKKHQKSVGKEGSKVLLIVDNAPTHPTAELLERENGQFKTTFLPPNVTSLLQPMDQSVIETMKRHYRRQLLRKLLIEGAEDEELVLANHSKINLKDCCYMVAEAWSLVTAVTLRRAWNKLKGLPSEKNKKKESEENEKQEYGEDDDDKDALSLEEIRKMIVKIPGCTEVSAEDVGEWMACDTSDPGFQILNDDEIVVSVREDVEVEVEEELSADVEVDAGPSASEAFAGLETALKWMERQPECDHLQLLTVKRMRDLAARKRLKTAKQLTLTEMFKKQ</sequence>
<dbReference type="Pfam" id="PF03184">
    <property type="entry name" value="DDE_1"/>
    <property type="match status" value="1"/>
</dbReference>
<protein>
    <recommendedName>
        <fullName evidence="10">Jerky protein homolog-like</fullName>
    </recommendedName>
</protein>
<dbReference type="Proteomes" id="UP000494256">
    <property type="component" value="Unassembled WGS sequence"/>
</dbReference>
<organism evidence="8 9">
    <name type="scientific">Arctia plantaginis</name>
    <name type="common">Wood tiger moth</name>
    <name type="synonym">Phalaena plantaginis</name>
    <dbReference type="NCBI Taxonomy" id="874455"/>
    <lineage>
        <taxon>Eukaryota</taxon>
        <taxon>Metazoa</taxon>
        <taxon>Ecdysozoa</taxon>
        <taxon>Arthropoda</taxon>
        <taxon>Hexapoda</taxon>
        <taxon>Insecta</taxon>
        <taxon>Pterygota</taxon>
        <taxon>Neoptera</taxon>
        <taxon>Endopterygota</taxon>
        <taxon>Lepidoptera</taxon>
        <taxon>Glossata</taxon>
        <taxon>Ditrysia</taxon>
        <taxon>Noctuoidea</taxon>
        <taxon>Erebidae</taxon>
        <taxon>Arctiinae</taxon>
        <taxon>Arctia</taxon>
    </lineage>
</organism>
<keyword evidence="3 4" id="KW-0539">Nucleus</keyword>
<dbReference type="Gene3D" id="1.10.10.60">
    <property type="entry name" value="Homeodomain-like"/>
    <property type="match status" value="2"/>
</dbReference>
<dbReference type="InterPro" id="IPR009057">
    <property type="entry name" value="Homeodomain-like_sf"/>
</dbReference>
<name>A0A8S1ARJ5_ARCPL</name>
<accession>A0A8S1ARJ5</accession>
<dbReference type="SMART" id="SM00674">
    <property type="entry name" value="CENPB"/>
    <property type="match status" value="1"/>
</dbReference>
<dbReference type="OrthoDB" id="19653at2759"/>
<dbReference type="Pfam" id="PF03221">
    <property type="entry name" value="HTH_Tnp_Tc5"/>
    <property type="match status" value="1"/>
</dbReference>
<evidence type="ECO:0000256" key="2">
    <source>
        <dbReference type="ARBA" id="ARBA00023125"/>
    </source>
</evidence>
<keyword evidence="2 4" id="KW-0238">DNA-binding</keyword>
<feature type="domain" description="HTH psq-type" evidence="6">
    <location>
        <begin position="1"/>
        <end position="52"/>
    </location>
</feature>
<dbReference type="PANTHER" id="PTHR19303:SF16">
    <property type="entry name" value="JERKY PROTEIN HOMOLOG-LIKE"/>
    <property type="match status" value="1"/>
</dbReference>
<dbReference type="PROSITE" id="PS50960">
    <property type="entry name" value="HTH_PSQ"/>
    <property type="match status" value="1"/>
</dbReference>
<dbReference type="GO" id="GO:0005634">
    <property type="term" value="C:nucleus"/>
    <property type="evidence" value="ECO:0007669"/>
    <property type="project" value="UniProtKB-SubCell"/>
</dbReference>
<dbReference type="EMBL" id="CADEBD010000352">
    <property type="protein sequence ID" value="CAB3250917.1"/>
    <property type="molecule type" value="Genomic_DNA"/>
</dbReference>
<evidence type="ECO:0000256" key="3">
    <source>
        <dbReference type="ARBA" id="ARBA00023242"/>
    </source>
</evidence>
<evidence type="ECO:0000256" key="1">
    <source>
        <dbReference type="ARBA" id="ARBA00004123"/>
    </source>
</evidence>
<dbReference type="PROSITE" id="PS51253">
    <property type="entry name" value="HTH_CENPB"/>
    <property type="match status" value="1"/>
</dbReference>
<dbReference type="InterPro" id="IPR050863">
    <property type="entry name" value="CenT-Element_Derived"/>
</dbReference>
<comment type="caution">
    <text evidence="8">The sequence shown here is derived from an EMBL/GenBank/DDBJ whole genome shotgun (WGS) entry which is preliminary data.</text>
</comment>
<evidence type="ECO:0000313" key="9">
    <source>
        <dbReference type="Proteomes" id="UP000494256"/>
    </source>
</evidence>
<dbReference type="Gene3D" id="3.30.420.10">
    <property type="entry name" value="Ribonuclease H-like superfamily/Ribonuclease H"/>
    <property type="match status" value="1"/>
</dbReference>
<evidence type="ECO:0008006" key="10">
    <source>
        <dbReference type="Google" id="ProtNLM"/>
    </source>
</evidence>
<dbReference type="GO" id="GO:0003677">
    <property type="term" value="F:DNA binding"/>
    <property type="evidence" value="ECO:0007669"/>
    <property type="project" value="UniProtKB-UniRule"/>
</dbReference>
<evidence type="ECO:0000256" key="4">
    <source>
        <dbReference type="PROSITE-ProRule" id="PRU00320"/>
    </source>
</evidence>
<proteinExistence type="predicted"/>
<dbReference type="PANTHER" id="PTHR19303">
    <property type="entry name" value="TRANSPOSON"/>
    <property type="match status" value="1"/>
</dbReference>
<evidence type="ECO:0000259" key="6">
    <source>
        <dbReference type="PROSITE" id="PS50960"/>
    </source>
</evidence>
<dbReference type="AlphaFoldDB" id="A0A8S1ARJ5"/>
<dbReference type="InterPro" id="IPR007889">
    <property type="entry name" value="HTH_Psq"/>
</dbReference>
<evidence type="ECO:0000313" key="8">
    <source>
        <dbReference type="EMBL" id="CAB3250917.1"/>
    </source>
</evidence>
<dbReference type="InterPro" id="IPR004875">
    <property type="entry name" value="DDE_SF_endonuclease_dom"/>
</dbReference>
<feature type="DNA-binding region" description="H-T-H motif" evidence="4">
    <location>
        <begin position="28"/>
        <end position="48"/>
    </location>
</feature>
<evidence type="ECO:0000256" key="5">
    <source>
        <dbReference type="SAM" id="MobiDB-lite"/>
    </source>
</evidence>
<feature type="compositionally biased region" description="Basic and acidic residues" evidence="5">
    <location>
        <begin position="393"/>
        <end position="409"/>
    </location>
</feature>
<dbReference type="InterPro" id="IPR006600">
    <property type="entry name" value="HTH_CenpB_DNA-bd_dom"/>
</dbReference>
<comment type="subcellular location">
    <subcellularLocation>
        <location evidence="1 4">Nucleus</location>
    </subcellularLocation>
</comment>
<feature type="region of interest" description="Disordered" evidence="5">
    <location>
        <begin position="393"/>
        <end position="416"/>
    </location>
</feature>
<gene>
    <name evidence="8" type="ORF">APLA_LOCUS13408</name>
</gene>
<dbReference type="SUPFAM" id="SSF46689">
    <property type="entry name" value="Homeodomain-like"/>
    <property type="match status" value="2"/>
</dbReference>
<dbReference type="InterPro" id="IPR036397">
    <property type="entry name" value="RNaseH_sf"/>
</dbReference>
<evidence type="ECO:0000259" key="7">
    <source>
        <dbReference type="PROSITE" id="PS51253"/>
    </source>
</evidence>
<dbReference type="Pfam" id="PF04218">
    <property type="entry name" value="CENP-B_N"/>
    <property type="match status" value="1"/>
</dbReference>